<evidence type="ECO:0000256" key="4">
    <source>
        <dbReference type="ARBA" id="ARBA00022692"/>
    </source>
</evidence>
<evidence type="ECO:0000256" key="3">
    <source>
        <dbReference type="ARBA" id="ARBA00022448"/>
    </source>
</evidence>
<evidence type="ECO:0000313" key="14">
    <source>
        <dbReference type="EMBL" id="KAG0275581.1"/>
    </source>
</evidence>
<feature type="region of interest" description="Disordered" evidence="10">
    <location>
        <begin position="485"/>
        <end position="505"/>
    </location>
</feature>
<evidence type="ECO:0000256" key="10">
    <source>
        <dbReference type="SAM" id="MobiDB-lite"/>
    </source>
</evidence>
<evidence type="ECO:0000256" key="1">
    <source>
        <dbReference type="ARBA" id="ARBA00004127"/>
    </source>
</evidence>
<dbReference type="SUPFAM" id="SSF90123">
    <property type="entry name" value="ABC transporter transmembrane region"/>
    <property type="match status" value="2"/>
</dbReference>
<dbReference type="FunFam" id="3.40.50.300:FF:000074">
    <property type="entry name" value="Multidrug resistance-associated protein 5 isoform 1"/>
    <property type="match status" value="1"/>
</dbReference>
<dbReference type="GO" id="GO:0140359">
    <property type="term" value="F:ABC-type transporter activity"/>
    <property type="evidence" value="ECO:0007669"/>
    <property type="project" value="InterPro"/>
</dbReference>
<dbReference type="GO" id="GO:0016887">
    <property type="term" value="F:ATP hydrolysis activity"/>
    <property type="evidence" value="ECO:0007669"/>
    <property type="project" value="InterPro"/>
</dbReference>
<dbReference type="GO" id="GO:0016020">
    <property type="term" value="C:membrane"/>
    <property type="evidence" value="ECO:0007669"/>
    <property type="project" value="InterPro"/>
</dbReference>
<dbReference type="InterPro" id="IPR017871">
    <property type="entry name" value="ABC_transporter-like_CS"/>
</dbReference>
<dbReference type="EMBL" id="JAAAIL010000462">
    <property type="protein sequence ID" value="KAG0275581.1"/>
    <property type="molecule type" value="Genomic_DNA"/>
</dbReference>
<dbReference type="InterPro" id="IPR003439">
    <property type="entry name" value="ABC_transporter-like_ATP-bd"/>
</dbReference>
<comment type="subcellular location">
    <subcellularLocation>
        <location evidence="1">Endomembrane system</location>
        <topology evidence="1">Multi-pass membrane protein</topology>
    </subcellularLocation>
</comment>
<accession>A0AAD4DG20</accession>
<feature type="region of interest" description="Disordered" evidence="10">
    <location>
        <begin position="554"/>
        <end position="596"/>
    </location>
</feature>
<dbReference type="CDD" id="cd18597">
    <property type="entry name" value="ABC_6TM_YOR1_D1_like"/>
    <property type="match status" value="1"/>
</dbReference>
<comment type="caution">
    <text evidence="14">The sequence shown here is derived from an EMBL/GenBank/DDBJ whole genome shotgun (WGS) entry which is preliminary data.</text>
</comment>
<evidence type="ECO:0000259" key="13">
    <source>
        <dbReference type="PROSITE" id="PS50929"/>
    </source>
</evidence>
<dbReference type="SUPFAM" id="SSF52540">
    <property type="entry name" value="P-loop containing nucleoside triphosphate hydrolases"/>
    <property type="match status" value="2"/>
</dbReference>
<dbReference type="GO" id="GO:0005524">
    <property type="term" value="F:ATP binding"/>
    <property type="evidence" value="ECO:0007669"/>
    <property type="project" value="UniProtKB-KW"/>
</dbReference>
<evidence type="ECO:0000256" key="9">
    <source>
        <dbReference type="ARBA" id="ARBA00023136"/>
    </source>
</evidence>
<feature type="domain" description="ABC transmembrane type-1" evidence="13">
    <location>
        <begin position="896"/>
        <end position="1171"/>
    </location>
</feature>
<dbReference type="PANTHER" id="PTHR24223">
    <property type="entry name" value="ATP-BINDING CASSETTE SUB-FAMILY C"/>
    <property type="match status" value="1"/>
</dbReference>
<dbReference type="SMART" id="SM00382">
    <property type="entry name" value="AAA"/>
    <property type="match status" value="2"/>
</dbReference>
<keyword evidence="15" id="KW-1185">Reference proteome</keyword>
<dbReference type="CDD" id="cd18606">
    <property type="entry name" value="ABC_6TM_YOR1_D2_like"/>
    <property type="match status" value="1"/>
</dbReference>
<feature type="transmembrane region" description="Helical" evidence="11">
    <location>
        <begin position="892"/>
        <end position="909"/>
    </location>
</feature>
<feature type="region of interest" description="Disordered" evidence="10">
    <location>
        <begin position="812"/>
        <end position="870"/>
    </location>
</feature>
<name>A0AAD4DG20_9FUNG</name>
<evidence type="ECO:0000256" key="5">
    <source>
        <dbReference type="ARBA" id="ARBA00022737"/>
    </source>
</evidence>
<keyword evidence="7" id="KW-0067">ATP-binding</keyword>
<proteinExistence type="inferred from homology"/>
<dbReference type="PANTHER" id="PTHR24223:SF456">
    <property type="entry name" value="MULTIDRUG RESISTANCE-ASSOCIATED PROTEIN LETHAL(2)03659"/>
    <property type="match status" value="1"/>
</dbReference>
<feature type="transmembrane region" description="Helical" evidence="11">
    <location>
        <begin position="259"/>
        <end position="282"/>
    </location>
</feature>
<dbReference type="FunFam" id="3.40.50.300:FF:000997">
    <property type="entry name" value="Multidrug resistance-associated protein 1"/>
    <property type="match status" value="1"/>
</dbReference>
<comment type="similarity">
    <text evidence="2">Belongs to the ABC transporter superfamily. ABCC family. Conjugate transporter (TC 3.A.1.208) subfamily.</text>
</comment>
<keyword evidence="8 11" id="KW-1133">Transmembrane helix</keyword>
<dbReference type="InterPro" id="IPR036640">
    <property type="entry name" value="ABC1_TM_sf"/>
</dbReference>
<evidence type="ECO:0000313" key="15">
    <source>
        <dbReference type="Proteomes" id="UP001194580"/>
    </source>
</evidence>
<feature type="transmembrane region" description="Helical" evidence="11">
    <location>
        <begin position="372"/>
        <end position="392"/>
    </location>
</feature>
<organism evidence="14 15">
    <name type="scientific">Linnemannia exigua</name>
    <dbReference type="NCBI Taxonomy" id="604196"/>
    <lineage>
        <taxon>Eukaryota</taxon>
        <taxon>Fungi</taxon>
        <taxon>Fungi incertae sedis</taxon>
        <taxon>Mucoromycota</taxon>
        <taxon>Mortierellomycotina</taxon>
        <taxon>Mortierellomycetes</taxon>
        <taxon>Mortierellales</taxon>
        <taxon>Mortierellaceae</taxon>
        <taxon>Linnemannia</taxon>
    </lineage>
</organism>
<gene>
    <name evidence="14" type="ORF">BGZ95_008622</name>
</gene>
<dbReference type="CDD" id="cd03244">
    <property type="entry name" value="ABCC_MRP_domain2"/>
    <property type="match status" value="1"/>
</dbReference>
<feature type="compositionally biased region" description="Basic and acidic residues" evidence="10">
    <location>
        <begin position="572"/>
        <end position="583"/>
    </location>
</feature>
<evidence type="ECO:0000256" key="11">
    <source>
        <dbReference type="SAM" id="Phobius"/>
    </source>
</evidence>
<keyword evidence="4 11" id="KW-0812">Transmembrane</keyword>
<dbReference type="GO" id="GO:0012505">
    <property type="term" value="C:endomembrane system"/>
    <property type="evidence" value="ECO:0007669"/>
    <property type="project" value="UniProtKB-SubCell"/>
</dbReference>
<feature type="domain" description="ABC transporter" evidence="12">
    <location>
        <begin position="585"/>
        <end position="806"/>
    </location>
</feature>
<dbReference type="InterPro" id="IPR003593">
    <property type="entry name" value="AAA+_ATPase"/>
</dbReference>
<feature type="transmembrane region" description="Helical" evidence="11">
    <location>
        <begin position="288"/>
        <end position="312"/>
    </location>
</feature>
<evidence type="ECO:0000256" key="2">
    <source>
        <dbReference type="ARBA" id="ARBA00009726"/>
    </source>
</evidence>
<feature type="domain" description="ABC transmembrane type-1" evidence="13">
    <location>
        <begin position="141"/>
        <end position="428"/>
    </location>
</feature>
<keyword evidence="6" id="KW-0547">Nucleotide-binding</keyword>
<evidence type="ECO:0000259" key="12">
    <source>
        <dbReference type="PROSITE" id="PS50893"/>
    </source>
</evidence>
<feature type="transmembrane region" description="Helical" evidence="11">
    <location>
        <begin position="929"/>
        <end position="956"/>
    </location>
</feature>
<dbReference type="Pfam" id="PF00005">
    <property type="entry name" value="ABC_tran"/>
    <property type="match status" value="2"/>
</dbReference>
<dbReference type="Pfam" id="PF00664">
    <property type="entry name" value="ABC_membrane"/>
    <property type="match status" value="2"/>
</dbReference>
<dbReference type="FunFam" id="1.20.1560.10:FF:000082">
    <property type="entry name" value="ABC transporter, multidrug resistance associated protein"/>
    <property type="match status" value="1"/>
</dbReference>
<evidence type="ECO:0000256" key="8">
    <source>
        <dbReference type="ARBA" id="ARBA00022989"/>
    </source>
</evidence>
<feature type="transmembrane region" description="Helical" evidence="11">
    <location>
        <begin position="183"/>
        <end position="203"/>
    </location>
</feature>
<protein>
    <submittedName>
        <fullName evidence="14">Uncharacterized protein</fullName>
    </submittedName>
</protein>
<reference evidence="14" key="1">
    <citation type="journal article" date="2020" name="Fungal Divers.">
        <title>Resolving the Mortierellaceae phylogeny through synthesis of multi-gene phylogenetics and phylogenomics.</title>
        <authorList>
            <person name="Vandepol N."/>
            <person name="Liber J."/>
            <person name="Desiro A."/>
            <person name="Na H."/>
            <person name="Kennedy M."/>
            <person name="Barry K."/>
            <person name="Grigoriev I.V."/>
            <person name="Miller A.N."/>
            <person name="O'Donnell K."/>
            <person name="Stajich J.E."/>
            <person name="Bonito G."/>
        </authorList>
    </citation>
    <scope>NUCLEOTIDE SEQUENCE</scope>
    <source>
        <strain evidence="14">NRRL 28262</strain>
    </source>
</reference>
<dbReference type="InterPro" id="IPR050173">
    <property type="entry name" value="ABC_transporter_C-like"/>
</dbReference>
<dbReference type="Proteomes" id="UP001194580">
    <property type="component" value="Unassembled WGS sequence"/>
</dbReference>
<dbReference type="InterPro" id="IPR027417">
    <property type="entry name" value="P-loop_NTPase"/>
</dbReference>
<sequence length="1485" mass="164847">MSIKDRIFKEKVPPPIPEPGSNPGVCPELTANFFSRLTFTWVQPLMSIGSTRPLEKEDIWEMTERRRADYVSNLFRQEWAKEMAKYRASLAEQKNKGADLNNTGSTGSKDGKKNKKDASKEYRPKLWKALNRTFLWQFWSAGALKVIGDVLQVFQPLVTRAILAFVSVSVLNRDEGMEIPPLWHGILMAIGLYLMGILASLALHQFWQRSTSTGVGIRTVLITTIYRKGLLLSSKAKQDFSTGKVTNLMSTDTTRLDFVAGYFHVIWTAPLMIALIMILLIVNMGPTALVGFVFLLIVGPLQGKIVTALSVIRRKSTLITDARVKLTQEVLQGMRVIKFYGWEEAFLSKLEDLRNKELKYVRTLLISRSGIAAINLTVPVIAATLTFVAYSLAGNALTPEIVFSSLSLFNIMRMPLMILPQIVSALVDANVSIRRIEDLLMAEELEDLPPVTPDLEYALDISEGNFQWETTLKTLTMEDLQKLEKEERMRGANKKEQKKELKAKEKAEKKEIKQLAKANGISQLEAEKLYREGREKATSEKSSETMSIQEKMLSKLQEKDPSPDTESILTSSHEDEKADKDESGVESQGSIHSEDKPTFGLKNIDLKIPRGQLVAIVGAVGSGKSSLLNALVGEMKKVSGSMSYGGTIGYCPQSAWIQNATVKDNILFGLPLDEARYARVIKDCALERDIQILPDGDQTEIGERGINLSGGQKQRVNIARAVYYNADVVLLDDPLSAVDAHVGKYLFKNCILGALQGKTRILVTHQLHVLPQVDYVICMKDGEIVERGTFQELMGNDGEFASLMKAHGGIEDNEHDSEEATDELSVDSAATANVSGEKKAAGEGTEDAKGEQSDKKEGGKAKKGLMSQEERATGSVDGTIYKTYIKAAGGKYLVPLLLLLLIVTQIAKVGNDLWLSWWTSDSFKKSKEFYMILYAVWGIAQGIFQFINGFFFSIAGANAAKVLHQRALKNIFRAPTSFFDTTPLGRIINRFSKDVDATDNLLSEAYRMFTGTAAIVLSTFILISVIFPYFLIPLVPMLIFYYYAAVYYRSSSREIKRIDSILRSSLYAHFSETLSGLATIRAYREQERFIGRNAYFIDLENRPYFMSYSIQRWLGVRIETIANTLVFCTSLLGVCGRFDIDASTIGLVLSYSMSVTGTFNWCVRQFAEVENNMNAVERLYHYSEELAVEADAIIPDNRPSDSWPSAGAISIRNLEMRYRPELPSVLHDLSLDIKGGEKIGVVGRTGAGKSSIMMALFRLVEPSKGTMEIDGVDICKIGLFDLRTRLAIIPQDPVLFSGTIRSNLDPFEKRTDQELWEVLERSDLKAYVTSCEGGLDSQVSEFGENLSVGQRQLLCLARAMLTRARVIIMDEATASVDVATDVMLQKAIRVDFAESTVLTIAHRLNTVIDYSRVLVLDHGEIREFDTPANLLKDPTSVFSSMVDETGPVNAALLRSLATAAAAGNAIAVEEVLGAGEVETTKGYDV</sequence>
<keyword evidence="9 11" id="KW-0472">Membrane</keyword>
<feature type="domain" description="ABC transporter" evidence="12">
    <location>
        <begin position="1211"/>
        <end position="1443"/>
    </location>
</feature>
<feature type="compositionally biased region" description="Basic and acidic residues" evidence="10">
    <location>
        <begin position="836"/>
        <end position="860"/>
    </location>
</feature>
<dbReference type="InterPro" id="IPR011527">
    <property type="entry name" value="ABC1_TM_dom"/>
</dbReference>
<feature type="region of interest" description="Disordered" evidence="10">
    <location>
        <begin position="95"/>
        <end position="119"/>
    </location>
</feature>
<feature type="compositionally biased region" description="Acidic residues" evidence="10">
    <location>
        <begin position="812"/>
        <end position="825"/>
    </location>
</feature>
<keyword evidence="5" id="KW-0677">Repeat</keyword>
<dbReference type="PROSITE" id="PS50929">
    <property type="entry name" value="ABC_TM1F"/>
    <property type="match status" value="2"/>
</dbReference>
<dbReference type="FunFam" id="1.20.1560.10:FF:000010">
    <property type="entry name" value="Multidrug resistance-associated ABC transporter"/>
    <property type="match status" value="1"/>
</dbReference>
<dbReference type="CDD" id="cd03250">
    <property type="entry name" value="ABCC_MRP_domain1"/>
    <property type="match status" value="1"/>
</dbReference>
<keyword evidence="3" id="KW-0813">Transport</keyword>
<evidence type="ECO:0000256" key="6">
    <source>
        <dbReference type="ARBA" id="ARBA00022741"/>
    </source>
</evidence>
<dbReference type="Gene3D" id="1.20.1560.10">
    <property type="entry name" value="ABC transporter type 1, transmembrane domain"/>
    <property type="match status" value="2"/>
</dbReference>
<feature type="transmembrane region" description="Helical" evidence="11">
    <location>
        <begin position="412"/>
        <end position="431"/>
    </location>
</feature>
<dbReference type="PROSITE" id="PS50893">
    <property type="entry name" value="ABC_TRANSPORTER_2"/>
    <property type="match status" value="2"/>
</dbReference>
<dbReference type="Gene3D" id="3.40.50.300">
    <property type="entry name" value="P-loop containing nucleotide triphosphate hydrolases"/>
    <property type="match status" value="2"/>
</dbReference>
<evidence type="ECO:0000256" key="7">
    <source>
        <dbReference type="ARBA" id="ARBA00022840"/>
    </source>
</evidence>
<dbReference type="PROSITE" id="PS00211">
    <property type="entry name" value="ABC_TRANSPORTER_1"/>
    <property type="match status" value="2"/>
</dbReference>